<dbReference type="GO" id="GO:0005886">
    <property type="term" value="C:plasma membrane"/>
    <property type="evidence" value="ECO:0007669"/>
    <property type="project" value="UniProtKB-SubCell"/>
</dbReference>
<name>A0AAU0PZ02_9CORY</name>
<comment type="catalytic activity">
    <reaction evidence="8">
        <text>an all-trans-polyprenyl diphosphate + 1,4-dihydroxy-2-naphthoate + H(+) = a 2-demethylmenaquinol + CO2 + diphosphate</text>
        <dbReference type="Rhea" id="RHEA:26478"/>
        <dbReference type="Rhea" id="RHEA-COMP:9563"/>
        <dbReference type="Rhea" id="RHEA-COMP:9564"/>
        <dbReference type="ChEBI" id="CHEBI:11173"/>
        <dbReference type="ChEBI" id="CHEBI:15378"/>
        <dbReference type="ChEBI" id="CHEBI:16526"/>
        <dbReference type="ChEBI" id="CHEBI:33019"/>
        <dbReference type="ChEBI" id="CHEBI:55437"/>
        <dbReference type="ChEBI" id="CHEBI:58914"/>
        <dbReference type="EC" id="2.5.1.74"/>
    </reaction>
</comment>
<dbReference type="Proteomes" id="UP001174314">
    <property type="component" value="Chromosome"/>
</dbReference>
<keyword evidence="5 8" id="KW-0812">Transmembrane</keyword>
<keyword evidence="2 8" id="KW-0474">Menaquinone biosynthesis</keyword>
<dbReference type="NCBIfam" id="TIGR00751">
    <property type="entry name" value="menA"/>
    <property type="match status" value="1"/>
</dbReference>
<dbReference type="InterPro" id="IPR000537">
    <property type="entry name" value="UbiA_prenyltransferase"/>
</dbReference>
<evidence type="ECO:0000256" key="5">
    <source>
        <dbReference type="ARBA" id="ARBA00022692"/>
    </source>
</evidence>
<evidence type="ECO:0000256" key="4">
    <source>
        <dbReference type="ARBA" id="ARBA00022679"/>
    </source>
</evidence>
<evidence type="ECO:0000256" key="9">
    <source>
        <dbReference type="NCBIfam" id="TIGR00751"/>
    </source>
</evidence>
<keyword evidence="3 8" id="KW-1003">Cell membrane</keyword>
<dbReference type="Pfam" id="PF01040">
    <property type="entry name" value="UbiA"/>
    <property type="match status" value="1"/>
</dbReference>
<dbReference type="PANTHER" id="PTHR13929">
    <property type="entry name" value="1,4-DIHYDROXY-2-NAPHTHOATE OCTAPRENYLTRANSFERASE"/>
    <property type="match status" value="1"/>
</dbReference>
<evidence type="ECO:0000256" key="3">
    <source>
        <dbReference type="ARBA" id="ARBA00022475"/>
    </source>
</evidence>
<feature type="transmembrane region" description="Helical" evidence="8">
    <location>
        <begin position="180"/>
        <end position="199"/>
    </location>
</feature>
<evidence type="ECO:0000313" key="11">
    <source>
        <dbReference type="EMBL" id="WPF24792.1"/>
    </source>
</evidence>
<organism evidence="11 12">
    <name type="scientific">Corynebacterium pseudokroppenstedtii</name>
    <dbReference type="NCBI Taxonomy" id="2804917"/>
    <lineage>
        <taxon>Bacteria</taxon>
        <taxon>Bacillati</taxon>
        <taxon>Actinomycetota</taxon>
        <taxon>Actinomycetes</taxon>
        <taxon>Mycobacteriales</taxon>
        <taxon>Corynebacteriaceae</taxon>
        <taxon>Corynebacterium</taxon>
    </lineage>
</organism>
<comment type="function">
    <text evidence="8">Conversion of 1,4-dihydroxy-2-naphthoate (DHNA) to demethylmenaquinone (DMK).</text>
</comment>
<dbReference type="AlphaFoldDB" id="A0AAU0PZ02"/>
<accession>A0AAU0PZ02</accession>
<proteinExistence type="inferred from homology"/>
<dbReference type="EC" id="2.5.1.74" evidence="8 9"/>
<dbReference type="Gene3D" id="1.10.357.140">
    <property type="entry name" value="UbiA prenyltransferase"/>
    <property type="match status" value="1"/>
</dbReference>
<dbReference type="KEGG" id="cpsk:Q0N40_09740"/>
<feature type="compositionally biased region" description="Low complexity" evidence="10">
    <location>
        <begin position="1"/>
        <end position="19"/>
    </location>
</feature>
<keyword evidence="6 8" id="KW-1133">Transmembrane helix</keyword>
<evidence type="ECO:0000256" key="10">
    <source>
        <dbReference type="SAM" id="MobiDB-lite"/>
    </source>
</evidence>
<feature type="region of interest" description="Disordered" evidence="10">
    <location>
        <begin position="1"/>
        <end position="39"/>
    </location>
</feature>
<dbReference type="PANTHER" id="PTHR13929:SF0">
    <property type="entry name" value="UBIA PRENYLTRANSFERASE DOMAIN-CONTAINING PROTEIN 1"/>
    <property type="match status" value="1"/>
</dbReference>
<feature type="transmembrane region" description="Helical" evidence="8">
    <location>
        <begin position="308"/>
        <end position="328"/>
    </location>
</feature>
<comment type="pathway">
    <text evidence="8">Quinol/quinone metabolism; menaquinone biosynthesis; menaquinol from 1,4-dihydroxy-2-naphthoate: step 1/2.</text>
</comment>
<dbReference type="InterPro" id="IPR044878">
    <property type="entry name" value="UbiA_sf"/>
</dbReference>
<keyword evidence="7 8" id="KW-0472">Membrane</keyword>
<keyword evidence="4 8" id="KW-0808">Transferase</keyword>
<keyword evidence="12" id="KW-1185">Reference proteome</keyword>
<dbReference type="PIRSF" id="PIRSF005355">
    <property type="entry name" value="UBIAD1"/>
    <property type="match status" value="1"/>
</dbReference>
<evidence type="ECO:0000256" key="7">
    <source>
        <dbReference type="ARBA" id="ARBA00023136"/>
    </source>
</evidence>
<protein>
    <recommendedName>
        <fullName evidence="8 9">1,4-dihydroxy-2-naphthoate octaprenyltransferase</fullName>
        <shortName evidence="8">DHNA-octaprenyltransferase</shortName>
        <ecNumber evidence="8 9">2.5.1.74</ecNumber>
    </recommendedName>
</protein>
<dbReference type="GO" id="GO:0046428">
    <property type="term" value="F:1,4-dihydroxy-2-naphthoate polyprenyltransferase activity"/>
    <property type="evidence" value="ECO:0007669"/>
    <property type="project" value="UniProtKB-UniRule"/>
</dbReference>
<dbReference type="RefSeq" id="WP_236881711.1">
    <property type="nucleotide sequence ID" value="NZ_CP137757.1"/>
</dbReference>
<feature type="transmembrane region" description="Helical" evidence="8">
    <location>
        <begin position="125"/>
        <end position="145"/>
    </location>
</feature>
<dbReference type="GO" id="GO:0009234">
    <property type="term" value="P:menaquinone biosynthetic process"/>
    <property type="evidence" value="ECO:0007669"/>
    <property type="project" value="UniProtKB-UniRule"/>
</dbReference>
<evidence type="ECO:0000256" key="8">
    <source>
        <dbReference type="HAMAP-Rule" id="MF_01937"/>
    </source>
</evidence>
<dbReference type="HAMAP" id="MF_01937">
    <property type="entry name" value="MenA_1"/>
    <property type="match status" value="1"/>
</dbReference>
<evidence type="ECO:0000313" key="12">
    <source>
        <dbReference type="Proteomes" id="UP001174314"/>
    </source>
</evidence>
<reference evidence="11 12" key="1">
    <citation type="submission" date="2023-10" db="EMBL/GenBank/DDBJ databases">
        <title>complete genome sequence of Corynebacterium pseudokroppenstedtii P15-C1.</title>
        <authorList>
            <person name="Bruggemann H."/>
            <person name="Poehlein A."/>
        </authorList>
    </citation>
    <scope>NUCLEOTIDE SEQUENCE [LARGE SCALE GENOMIC DNA]</scope>
    <source>
        <strain evidence="11 12">P15_C1</strain>
    </source>
</reference>
<dbReference type="InterPro" id="IPR004657">
    <property type="entry name" value="MenA"/>
</dbReference>
<feature type="transmembrane region" description="Helical" evidence="8">
    <location>
        <begin position="279"/>
        <end position="296"/>
    </location>
</feature>
<feature type="transmembrane region" description="Helical" evidence="8">
    <location>
        <begin position="76"/>
        <end position="96"/>
    </location>
</feature>
<dbReference type="EMBL" id="CP137757">
    <property type="protein sequence ID" value="WPF24792.1"/>
    <property type="molecule type" value="Genomic_DNA"/>
</dbReference>
<dbReference type="InterPro" id="IPR026046">
    <property type="entry name" value="UBIAD1"/>
</dbReference>
<dbReference type="CDD" id="cd13962">
    <property type="entry name" value="PT_UbiA_UBIAD1"/>
    <property type="match status" value="1"/>
</dbReference>
<comment type="similarity">
    <text evidence="8">Belongs to the MenA family. Type 1 subfamily.</text>
</comment>
<sequence length="329" mass="34330">MPHTPDQPSTPDSSSSDNSSEFDAHTSSRRTPPRTPSRTVTAHDWLEAARPHTWANGFAPVIAGTGAAALTGQASIIRAILAAIVGWFLVIGVNYANDYSDGIRGTDDDRSGPFRLTASGLVQPYGVKHAAFVAFGVAALAGLILCAISGHWWLILVGAACVVAAWFYTGGKHPYGYRGLGEVAVFVFFGLVAVLGTQYTQADHVNWAGVAIAVAIGSVSAAVNLANNLRDIPSDAATGKITLAVRLGDRGSRTLWCILATLPVVASVLLAFIATPWALIGLVAAPVLGLAARPIVSRAEGKDLIPVLGMTGRAMVVWALVTMLALWLG</sequence>
<gene>
    <name evidence="8" type="primary">menA</name>
    <name evidence="11" type="ORF">Q0N40_09740</name>
</gene>
<evidence type="ECO:0000256" key="6">
    <source>
        <dbReference type="ARBA" id="ARBA00022989"/>
    </source>
</evidence>
<dbReference type="GO" id="GO:0042371">
    <property type="term" value="P:vitamin K biosynthetic process"/>
    <property type="evidence" value="ECO:0007669"/>
    <property type="project" value="TreeGrafter"/>
</dbReference>
<comment type="subcellular location">
    <subcellularLocation>
        <location evidence="8">Cell membrane</location>
        <topology evidence="8">Multi-pass membrane protein</topology>
    </subcellularLocation>
    <subcellularLocation>
        <location evidence="1">Membrane</location>
        <topology evidence="1">Multi-pass membrane protein</topology>
    </subcellularLocation>
</comment>
<evidence type="ECO:0000256" key="2">
    <source>
        <dbReference type="ARBA" id="ARBA00022428"/>
    </source>
</evidence>
<feature type="transmembrane region" description="Helical" evidence="8">
    <location>
        <begin position="205"/>
        <end position="226"/>
    </location>
</feature>
<evidence type="ECO:0000256" key="1">
    <source>
        <dbReference type="ARBA" id="ARBA00004141"/>
    </source>
</evidence>
<dbReference type="NCBIfam" id="NF004751">
    <property type="entry name" value="PRK06080.1-3"/>
    <property type="match status" value="1"/>
</dbReference>